<dbReference type="InterPro" id="IPR045053">
    <property type="entry name" value="MAN-like"/>
</dbReference>
<evidence type="ECO:0000256" key="10">
    <source>
        <dbReference type="SAM" id="MobiDB-lite"/>
    </source>
</evidence>
<dbReference type="InterPro" id="IPR001547">
    <property type="entry name" value="Glyco_hydro_5"/>
</dbReference>
<comment type="caution">
    <text evidence="13">The sequence shown here is derived from an EMBL/GenBank/DDBJ whole genome shotgun (WGS) entry which is preliminary data.</text>
</comment>
<dbReference type="GO" id="GO:0005576">
    <property type="term" value="C:extracellular region"/>
    <property type="evidence" value="ECO:0007669"/>
    <property type="project" value="UniProtKB-SubCell"/>
</dbReference>
<feature type="region of interest" description="Disordered" evidence="10">
    <location>
        <begin position="315"/>
        <end position="334"/>
    </location>
</feature>
<comment type="similarity">
    <text evidence="3 9">Belongs to the glycosyl hydrolase 5 (cellulase A) family.</text>
</comment>
<keyword evidence="14" id="KW-1185">Reference proteome</keyword>
<dbReference type="AlphaFoldDB" id="A0A8H5B4T3"/>
<dbReference type="PANTHER" id="PTHR31451">
    <property type="match status" value="1"/>
</dbReference>
<evidence type="ECO:0000256" key="3">
    <source>
        <dbReference type="ARBA" id="ARBA00005641"/>
    </source>
</evidence>
<evidence type="ECO:0000313" key="13">
    <source>
        <dbReference type="EMBL" id="KAF5315742.1"/>
    </source>
</evidence>
<feature type="region of interest" description="Disordered" evidence="10">
    <location>
        <begin position="441"/>
        <end position="466"/>
    </location>
</feature>
<feature type="domain" description="Glycoside hydrolase family 5" evidence="12">
    <location>
        <begin position="52"/>
        <end position="271"/>
    </location>
</feature>
<evidence type="ECO:0000256" key="7">
    <source>
        <dbReference type="ARBA" id="ARBA00022801"/>
    </source>
</evidence>
<comment type="catalytic activity">
    <reaction evidence="1">
        <text>Random hydrolysis of (1-&gt;4)-beta-D-mannosidic linkages in mannans, galactomannans and glucomannans.</text>
        <dbReference type="EC" id="3.2.1.78"/>
    </reaction>
</comment>
<dbReference type="InterPro" id="IPR017853">
    <property type="entry name" value="GH"/>
</dbReference>
<dbReference type="GO" id="GO:0046355">
    <property type="term" value="P:mannan catabolic process"/>
    <property type="evidence" value="ECO:0007669"/>
    <property type="project" value="UniProtKB-ARBA"/>
</dbReference>
<evidence type="ECO:0000313" key="14">
    <source>
        <dbReference type="Proteomes" id="UP000541558"/>
    </source>
</evidence>
<dbReference type="Gene3D" id="3.20.20.80">
    <property type="entry name" value="Glycosidases"/>
    <property type="match status" value="1"/>
</dbReference>
<sequence>MYVAALWPAVLGACVASTLALKPPARTRVDFSKRAPEGPQFVSTDNGKFVVNGVPLNFIGTNAYWLPALNSDADVNKTLADIAASGIKVVRTWAFNDVTEIPATGTWFAQIGKDGELTINDGPNGLQKLDTVVKLAEENGLYLQLALTNNWNPPETTISKRNNDGGKPRNVLSNDYGGMDVYVRQFGLQHHDEFYTNPALIEAFKKYTTAIVKRYTTSPAIFGWELANDPRCNSTLPAAQCNPQDITRWHDTVAEHIRTIDTNHLVAAGHGGYLCVDCEKIHPRAPTVAPPQVSATPGRRRSVPQFLTKKELLRSRSETRKARRKANLDTNARRGIRGRWAPTPTRRQEDFQAVGPAYDGTYGVDSEDLLNSPNLDYGSFQLFPDQNKYGADDPNLSAFDNTVAQGNEWIRQHGSLGQDFGKPITLNAFGLVTQQNAPYFQPFNGSPPPTTAPSGPDGTGAQQPYGVTNAQRDSAYSSWIGTANDAGLKNVVQYQWGQPELSVAPGTPVSVATDTTGVTTTQGTTGVSPNDGYSTNGAGKEEVVEVLKEGIQAFGSDANLRR</sequence>
<accession>A0A8H5B4T3</accession>
<dbReference type="PANTHER" id="PTHR31451:SF39">
    <property type="entry name" value="MANNAN ENDO-1,4-BETA-MANNOSIDASE 1"/>
    <property type="match status" value="1"/>
</dbReference>
<feature type="signal peptide" evidence="11">
    <location>
        <begin position="1"/>
        <end position="20"/>
    </location>
</feature>
<dbReference type="EMBL" id="JAACJK010000220">
    <property type="protein sequence ID" value="KAF5315742.1"/>
    <property type="molecule type" value="Genomic_DNA"/>
</dbReference>
<dbReference type="Pfam" id="PF00150">
    <property type="entry name" value="Cellulase"/>
    <property type="match status" value="1"/>
</dbReference>
<evidence type="ECO:0000256" key="2">
    <source>
        <dbReference type="ARBA" id="ARBA00004613"/>
    </source>
</evidence>
<dbReference type="SUPFAM" id="SSF51445">
    <property type="entry name" value="(Trans)glycosidases"/>
    <property type="match status" value="1"/>
</dbReference>
<organism evidence="13 14">
    <name type="scientific">Ephemerocybe angulata</name>
    <dbReference type="NCBI Taxonomy" id="980116"/>
    <lineage>
        <taxon>Eukaryota</taxon>
        <taxon>Fungi</taxon>
        <taxon>Dikarya</taxon>
        <taxon>Basidiomycota</taxon>
        <taxon>Agaricomycotina</taxon>
        <taxon>Agaricomycetes</taxon>
        <taxon>Agaricomycetidae</taxon>
        <taxon>Agaricales</taxon>
        <taxon>Agaricineae</taxon>
        <taxon>Psathyrellaceae</taxon>
        <taxon>Ephemerocybe</taxon>
    </lineage>
</organism>
<name>A0A8H5B4T3_9AGAR</name>
<dbReference type="OrthoDB" id="406631at2759"/>
<feature type="region of interest" description="Disordered" evidence="10">
    <location>
        <begin position="517"/>
        <end position="537"/>
    </location>
</feature>
<protein>
    <recommendedName>
        <fullName evidence="4">mannan endo-1,4-beta-mannosidase</fullName>
        <ecNumber evidence="4">3.2.1.78</ecNumber>
    </recommendedName>
</protein>
<comment type="subcellular location">
    <subcellularLocation>
        <location evidence="2">Secreted</location>
    </subcellularLocation>
</comment>
<keyword evidence="8 9" id="KW-0326">Glycosidase</keyword>
<gene>
    <name evidence="13" type="ORF">D9611_004687</name>
</gene>
<evidence type="ECO:0000256" key="11">
    <source>
        <dbReference type="SAM" id="SignalP"/>
    </source>
</evidence>
<dbReference type="EC" id="3.2.1.78" evidence="4"/>
<evidence type="ECO:0000256" key="5">
    <source>
        <dbReference type="ARBA" id="ARBA00022525"/>
    </source>
</evidence>
<feature type="chain" id="PRO_5034133720" description="mannan endo-1,4-beta-mannosidase" evidence="11">
    <location>
        <begin position="21"/>
        <end position="562"/>
    </location>
</feature>
<dbReference type="Proteomes" id="UP000541558">
    <property type="component" value="Unassembled WGS sequence"/>
</dbReference>
<dbReference type="GO" id="GO:0016985">
    <property type="term" value="F:mannan endo-1,4-beta-mannosidase activity"/>
    <property type="evidence" value="ECO:0007669"/>
    <property type="project" value="UniProtKB-EC"/>
</dbReference>
<evidence type="ECO:0000256" key="8">
    <source>
        <dbReference type="ARBA" id="ARBA00023295"/>
    </source>
</evidence>
<reference evidence="13 14" key="1">
    <citation type="journal article" date="2020" name="ISME J.">
        <title>Uncovering the hidden diversity of litter-decomposition mechanisms in mushroom-forming fungi.</title>
        <authorList>
            <person name="Floudas D."/>
            <person name="Bentzer J."/>
            <person name="Ahren D."/>
            <person name="Johansson T."/>
            <person name="Persson P."/>
            <person name="Tunlid A."/>
        </authorList>
    </citation>
    <scope>NUCLEOTIDE SEQUENCE [LARGE SCALE GENOMIC DNA]</scope>
    <source>
        <strain evidence="13 14">CBS 175.51</strain>
    </source>
</reference>
<evidence type="ECO:0000259" key="12">
    <source>
        <dbReference type="Pfam" id="PF00150"/>
    </source>
</evidence>
<keyword evidence="5" id="KW-0964">Secreted</keyword>
<evidence type="ECO:0000256" key="9">
    <source>
        <dbReference type="RuleBase" id="RU361153"/>
    </source>
</evidence>
<proteinExistence type="inferred from homology"/>
<evidence type="ECO:0000256" key="4">
    <source>
        <dbReference type="ARBA" id="ARBA00012706"/>
    </source>
</evidence>
<feature type="compositionally biased region" description="Low complexity" evidence="10">
    <location>
        <begin position="452"/>
        <end position="461"/>
    </location>
</feature>
<feature type="compositionally biased region" description="Low complexity" evidence="10">
    <location>
        <begin position="517"/>
        <end position="527"/>
    </location>
</feature>
<evidence type="ECO:0000256" key="6">
    <source>
        <dbReference type="ARBA" id="ARBA00022729"/>
    </source>
</evidence>
<evidence type="ECO:0000256" key="1">
    <source>
        <dbReference type="ARBA" id="ARBA00001678"/>
    </source>
</evidence>
<keyword evidence="7 9" id="KW-0378">Hydrolase</keyword>
<keyword evidence="6 11" id="KW-0732">Signal</keyword>